<dbReference type="PROSITE" id="PS50181">
    <property type="entry name" value="FBOX"/>
    <property type="match status" value="1"/>
</dbReference>
<dbReference type="InterPro" id="IPR036047">
    <property type="entry name" value="F-box-like_dom_sf"/>
</dbReference>
<reference evidence="2 3" key="1">
    <citation type="journal article" date="2014" name="BMC Genomics">
        <title>Genome sequencing of four Aureobasidium pullulans varieties: biotechnological potential, stress tolerance, and description of new species.</title>
        <authorList>
            <person name="Gostin Ar C."/>
            <person name="Ohm R.A."/>
            <person name="Kogej T."/>
            <person name="Sonjak S."/>
            <person name="Turk M."/>
            <person name="Zajc J."/>
            <person name="Zalar P."/>
            <person name="Grube M."/>
            <person name="Sun H."/>
            <person name="Han J."/>
            <person name="Sharma A."/>
            <person name="Chiniquy J."/>
            <person name="Ngan C.Y."/>
            <person name="Lipzen A."/>
            <person name="Barry K."/>
            <person name="Grigoriev I.V."/>
            <person name="Gunde-Cimerman N."/>
        </authorList>
    </citation>
    <scope>NUCLEOTIDE SEQUENCE [LARGE SCALE GENOMIC DNA]</scope>
    <source>
        <strain evidence="2 3">CBS 110374</strain>
    </source>
</reference>
<dbReference type="AlphaFoldDB" id="A0A074VN15"/>
<accession>A0A074VN15</accession>
<dbReference type="InterPro" id="IPR001810">
    <property type="entry name" value="F-box_dom"/>
</dbReference>
<dbReference type="Proteomes" id="UP000030672">
    <property type="component" value="Unassembled WGS sequence"/>
</dbReference>
<dbReference type="SUPFAM" id="SSF81383">
    <property type="entry name" value="F-box domain"/>
    <property type="match status" value="1"/>
</dbReference>
<feature type="non-terminal residue" evidence="2">
    <location>
        <position position="78"/>
    </location>
</feature>
<dbReference type="STRING" id="1043003.A0A074VN15"/>
<proteinExistence type="predicted"/>
<keyword evidence="3" id="KW-1185">Reference proteome</keyword>
<dbReference type="EMBL" id="KL584850">
    <property type="protein sequence ID" value="KEQ59067.1"/>
    <property type="molecule type" value="Genomic_DNA"/>
</dbReference>
<organism evidence="2 3">
    <name type="scientific">Aureobasidium melanogenum (strain CBS 110374)</name>
    <name type="common">Aureobasidium pullulans var. melanogenum</name>
    <dbReference type="NCBI Taxonomy" id="1043003"/>
    <lineage>
        <taxon>Eukaryota</taxon>
        <taxon>Fungi</taxon>
        <taxon>Dikarya</taxon>
        <taxon>Ascomycota</taxon>
        <taxon>Pezizomycotina</taxon>
        <taxon>Dothideomycetes</taxon>
        <taxon>Dothideomycetidae</taxon>
        <taxon>Dothideales</taxon>
        <taxon>Saccotheciaceae</taxon>
        <taxon>Aureobasidium</taxon>
    </lineage>
</organism>
<evidence type="ECO:0000313" key="3">
    <source>
        <dbReference type="Proteomes" id="UP000030672"/>
    </source>
</evidence>
<name>A0A074VN15_AURM1</name>
<feature type="domain" description="F-box" evidence="1">
    <location>
        <begin position="1"/>
        <end position="47"/>
    </location>
</feature>
<dbReference type="GeneID" id="63912380"/>
<feature type="non-terminal residue" evidence="2">
    <location>
        <position position="1"/>
    </location>
</feature>
<gene>
    <name evidence="2" type="ORF">M437DRAFT_20872</name>
</gene>
<dbReference type="RefSeq" id="XP_040876090.1">
    <property type="nucleotide sequence ID" value="XM_041019007.1"/>
</dbReference>
<evidence type="ECO:0000313" key="2">
    <source>
        <dbReference type="EMBL" id="KEQ59067.1"/>
    </source>
</evidence>
<protein>
    <recommendedName>
        <fullName evidence="1">F-box domain-containing protein</fullName>
    </recommendedName>
</protein>
<dbReference type="HOGENOM" id="CLU_180467_0_0_1"/>
<evidence type="ECO:0000259" key="1">
    <source>
        <dbReference type="PROSITE" id="PS50181"/>
    </source>
</evidence>
<sequence length="78" mass="8644">LPGMPSEILSLIVNLVDSQSLKTLRLTNKRLCAISSGPFAKRHFSERKHVASTYSMEALVQITAHPFFGKFVKTVVIS</sequence>
<dbReference type="CDD" id="cd09917">
    <property type="entry name" value="F-box_SF"/>
    <property type="match status" value="1"/>
</dbReference>